<reference evidence="3 4" key="1">
    <citation type="journal article" date="2016" name="Front. Microbiol.">
        <title>Single-Cell (Meta-)Genomics of a Dimorphic Candidatus Thiomargarita nelsonii Reveals Genomic Plasticity.</title>
        <authorList>
            <person name="Flood B.E."/>
            <person name="Fliss P."/>
            <person name="Jones D.S."/>
            <person name="Dick G.J."/>
            <person name="Jain S."/>
            <person name="Kaster A.K."/>
            <person name="Winkel M."/>
            <person name="Mussmann M."/>
            <person name="Bailey J."/>
        </authorList>
    </citation>
    <scope>NUCLEOTIDE SEQUENCE [LARGE SCALE GENOMIC DNA]</scope>
    <source>
        <strain evidence="3">Hydrate Ridge</strain>
    </source>
</reference>
<feature type="transmembrane region" description="Helical" evidence="1">
    <location>
        <begin position="174"/>
        <end position="193"/>
    </location>
</feature>
<keyword evidence="1" id="KW-0812">Transmembrane</keyword>
<keyword evidence="1" id="KW-0472">Membrane</keyword>
<keyword evidence="1" id="KW-1133">Transmembrane helix</keyword>
<feature type="transmembrane region" description="Helical" evidence="1">
    <location>
        <begin position="205"/>
        <end position="223"/>
    </location>
</feature>
<comment type="caution">
    <text evidence="3">The sequence shown here is derived from an EMBL/GenBank/DDBJ whole genome shotgun (WGS) entry which is preliminary data.</text>
</comment>
<dbReference type="InterPro" id="IPR039447">
    <property type="entry name" value="UreH-like_TM_dom"/>
</dbReference>
<dbReference type="Proteomes" id="UP000030428">
    <property type="component" value="Unassembled WGS sequence"/>
</dbReference>
<dbReference type="PANTHER" id="PTHR42208">
    <property type="entry name" value="HEAVY METAL TRANSPORTER-RELATED"/>
    <property type="match status" value="1"/>
</dbReference>
<organism evidence="3 4">
    <name type="scientific">Candidatus Thiomargarita nelsonii</name>
    <dbReference type="NCBI Taxonomy" id="1003181"/>
    <lineage>
        <taxon>Bacteria</taxon>
        <taxon>Pseudomonadati</taxon>
        <taxon>Pseudomonadota</taxon>
        <taxon>Gammaproteobacteria</taxon>
        <taxon>Thiotrichales</taxon>
        <taxon>Thiotrichaceae</taxon>
        <taxon>Thiomargarita</taxon>
    </lineage>
</organism>
<feature type="transmembrane region" description="Helical" evidence="1">
    <location>
        <begin position="141"/>
        <end position="162"/>
    </location>
</feature>
<protein>
    <submittedName>
        <fullName evidence="3">Membrane protein</fullName>
    </submittedName>
</protein>
<accession>A0A0A6PJP2</accession>
<gene>
    <name evidence="3" type="ORF">PN36_14500</name>
</gene>
<feature type="transmembrane region" description="Helical" evidence="1">
    <location>
        <begin position="45"/>
        <end position="76"/>
    </location>
</feature>
<dbReference type="PANTHER" id="PTHR42208:SF1">
    <property type="entry name" value="HEAVY METAL TRANSPORTER"/>
    <property type="match status" value="1"/>
</dbReference>
<sequence>MITELTLLSALLAGFLGSVHCIGMCGGIVGALTMSLPHHVRHSHFRLFSFLFIYNLGRITTYTLAGTLTGFLGAQFVQYLPLENPRMVAIWISSFFMIALGLYIGAWWQILTLLEKLGAKLWHKIEPLGRHFIPVKHPLQALGLGLVWGWLPCGLVYSVLAFSLSSASAWQGGLLMLSFGLGTLPMLLTIGATAHWLTRLAQQKIVRQFAGAMIILFGLYIAYESQ</sequence>
<dbReference type="Pfam" id="PF13386">
    <property type="entry name" value="DsbD_2"/>
    <property type="match status" value="1"/>
</dbReference>
<name>A0A0A6PJP2_9GAMM</name>
<feature type="transmembrane region" description="Helical" evidence="1">
    <location>
        <begin position="88"/>
        <end position="110"/>
    </location>
</feature>
<proteinExistence type="predicted"/>
<dbReference type="EMBL" id="JSZA02000050">
    <property type="protein sequence ID" value="KHD10782.1"/>
    <property type="molecule type" value="Genomic_DNA"/>
</dbReference>
<evidence type="ECO:0000313" key="3">
    <source>
        <dbReference type="EMBL" id="KHD10782.1"/>
    </source>
</evidence>
<evidence type="ECO:0000256" key="1">
    <source>
        <dbReference type="SAM" id="Phobius"/>
    </source>
</evidence>
<keyword evidence="4" id="KW-1185">Reference proteome</keyword>
<evidence type="ECO:0000313" key="4">
    <source>
        <dbReference type="Proteomes" id="UP000030428"/>
    </source>
</evidence>
<evidence type="ECO:0000259" key="2">
    <source>
        <dbReference type="Pfam" id="PF13386"/>
    </source>
</evidence>
<dbReference type="AlphaFoldDB" id="A0A0A6PJP2"/>
<feature type="domain" description="Urease accessory protein UreH-like transmembrane" evidence="2">
    <location>
        <begin position="10"/>
        <end position="220"/>
    </location>
</feature>